<gene>
    <name evidence="1" type="ORF">KEF29_11085</name>
</gene>
<protein>
    <submittedName>
        <fullName evidence="1">Uncharacterized protein</fullName>
    </submittedName>
</protein>
<comment type="caution">
    <text evidence="1">The sequence shown here is derived from an EMBL/GenBank/DDBJ whole genome shotgun (WGS) entry which is preliminary data.</text>
</comment>
<dbReference type="EMBL" id="JAGTPG010000002">
    <property type="protein sequence ID" value="MBR8639670.1"/>
    <property type="molecule type" value="Genomic_DNA"/>
</dbReference>
<reference evidence="1 2" key="1">
    <citation type="submission" date="2021-04" db="EMBL/GenBank/DDBJ databases">
        <title>Characterization of the biosynthetic gene cluster of new lipopeptides with antitumor activity in the genome of the marine Streptomyces PHM034.</title>
        <authorList>
            <person name="Ceniceros A."/>
            <person name="Canedo L."/>
            <person name="Mendez C."/>
            <person name="Olano C."/>
            <person name="Schleissner C."/>
            <person name="Cuevas C."/>
            <person name="De La Calle F."/>
            <person name="Salas J.A."/>
        </authorList>
    </citation>
    <scope>NUCLEOTIDE SEQUENCE [LARGE SCALE GENOMIC DNA]</scope>
    <source>
        <strain evidence="1 2">PHM034</strain>
    </source>
</reference>
<keyword evidence="2" id="KW-1185">Reference proteome</keyword>
<organism evidence="1 2">
    <name type="scientific">Streptomyces tuirus</name>
    <dbReference type="NCBI Taxonomy" id="68278"/>
    <lineage>
        <taxon>Bacteria</taxon>
        <taxon>Bacillati</taxon>
        <taxon>Actinomycetota</taxon>
        <taxon>Actinomycetes</taxon>
        <taxon>Kitasatosporales</taxon>
        <taxon>Streptomycetaceae</taxon>
        <taxon>Streptomyces</taxon>
    </lineage>
</organism>
<dbReference type="AlphaFoldDB" id="A0A941FDN1"/>
<proteinExistence type="predicted"/>
<dbReference type="Proteomes" id="UP000682308">
    <property type="component" value="Unassembled WGS sequence"/>
</dbReference>
<evidence type="ECO:0000313" key="2">
    <source>
        <dbReference type="Proteomes" id="UP000682308"/>
    </source>
</evidence>
<name>A0A941FDN1_9ACTN</name>
<sequence length="51" mass="5208">MPVAVVGSGAVAESVVDELKSAQDGAADPRLVADRGKRSTCSRTVTSPVYC</sequence>
<accession>A0A941FDN1</accession>
<evidence type="ECO:0000313" key="1">
    <source>
        <dbReference type="EMBL" id="MBR8639670.1"/>
    </source>
</evidence>